<dbReference type="AlphaFoldDB" id="I4HFD9"/>
<evidence type="ECO:0000313" key="1">
    <source>
        <dbReference type="EMBL" id="CCI20763.1"/>
    </source>
</evidence>
<comment type="caution">
    <text evidence="1">The sequence shown here is derived from an EMBL/GenBank/DDBJ whole genome shotgun (WGS) entry which is preliminary data.</text>
</comment>
<gene>
    <name evidence="1" type="ORF">MICAG_1000019</name>
</gene>
<dbReference type="EMBL" id="CAIN01000003">
    <property type="protein sequence ID" value="CCI20763.1"/>
    <property type="molecule type" value="Genomic_DNA"/>
</dbReference>
<accession>I4HFD9</accession>
<proteinExistence type="predicted"/>
<dbReference type="Proteomes" id="UP000005291">
    <property type="component" value="Unassembled WGS sequence"/>
</dbReference>
<sequence>MFYLYCVNRYIPTLSQLVKSVDYYYLKKLEWGYFEQAVAVVKVYIILNYI</sequence>
<evidence type="ECO:0000313" key="2">
    <source>
        <dbReference type="Proteomes" id="UP000005291"/>
    </source>
</evidence>
<protein>
    <submittedName>
        <fullName evidence="1">Uncharacterized protein</fullName>
    </submittedName>
</protein>
<name>I4HFD9_MICAE</name>
<dbReference type="HOGENOM" id="CLU_3119771_0_0_3"/>
<reference evidence="1 2" key="1">
    <citation type="submission" date="2012-04" db="EMBL/GenBank/DDBJ databases">
        <authorList>
            <person name="Genoscope - CEA"/>
        </authorList>
    </citation>
    <scope>NUCLEOTIDE SEQUENCE [LARGE SCALE GENOMIC DNA]</scope>
    <source>
        <strain evidence="1 2">9808</strain>
    </source>
</reference>
<organism evidence="1 2">
    <name type="scientific">Microcystis aeruginosa PCC 9808</name>
    <dbReference type="NCBI Taxonomy" id="1160284"/>
    <lineage>
        <taxon>Bacteria</taxon>
        <taxon>Bacillati</taxon>
        <taxon>Cyanobacteriota</taxon>
        <taxon>Cyanophyceae</taxon>
        <taxon>Oscillatoriophycideae</taxon>
        <taxon>Chroococcales</taxon>
        <taxon>Microcystaceae</taxon>
        <taxon>Microcystis</taxon>
    </lineage>
</organism>